<proteinExistence type="predicted"/>
<name>A0A4R0QRR3_9BIFI</name>
<gene>
    <name evidence="2" type="ORF">EJ419_00270</name>
</gene>
<organism evidence="2 3">
    <name type="scientific">Alloscardovia theropitheci</name>
    <dbReference type="NCBI Taxonomy" id="2496842"/>
    <lineage>
        <taxon>Bacteria</taxon>
        <taxon>Bacillati</taxon>
        <taxon>Actinomycetota</taxon>
        <taxon>Actinomycetes</taxon>
        <taxon>Bifidobacteriales</taxon>
        <taxon>Bifidobacteriaceae</taxon>
        <taxon>Alloscardovia</taxon>
    </lineage>
</organism>
<dbReference type="AlphaFoldDB" id="A0A4R0QRR3"/>
<evidence type="ECO:0008006" key="4">
    <source>
        <dbReference type="Google" id="ProtNLM"/>
    </source>
</evidence>
<reference evidence="2 3" key="1">
    <citation type="submission" date="2018-12" db="EMBL/GenBank/DDBJ databases">
        <title>Alloscrdovia theropitheci sp. nov: a novel taxon from the feces of the bleeding-herat monkey (Theropithecus geleda).</title>
        <authorList>
            <person name="Modesto M."/>
        </authorList>
    </citation>
    <scope>NUCLEOTIDE SEQUENCE [LARGE SCALE GENOMIC DNA]</scope>
    <source>
        <strain evidence="2 3">GLDI4/2</strain>
    </source>
</reference>
<dbReference type="EMBL" id="RXLP01000001">
    <property type="protein sequence ID" value="TCD55072.1"/>
    <property type="molecule type" value="Genomic_DNA"/>
</dbReference>
<comment type="caution">
    <text evidence="2">The sequence shown here is derived from an EMBL/GenBank/DDBJ whole genome shotgun (WGS) entry which is preliminary data.</text>
</comment>
<evidence type="ECO:0000313" key="2">
    <source>
        <dbReference type="EMBL" id="TCD55072.1"/>
    </source>
</evidence>
<protein>
    <recommendedName>
        <fullName evidence="4">Ribosomal protein L7/L12 C-terminal domain-containing protein</fullName>
    </recommendedName>
</protein>
<dbReference type="OrthoDB" id="5186438at2"/>
<accession>A0A4R0QRR3</accession>
<evidence type="ECO:0000313" key="3">
    <source>
        <dbReference type="Proteomes" id="UP000291289"/>
    </source>
</evidence>
<keyword evidence="3" id="KW-1185">Reference proteome</keyword>
<evidence type="ECO:0000256" key="1">
    <source>
        <dbReference type="SAM" id="MobiDB-lite"/>
    </source>
</evidence>
<feature type="compositionally biased region" description="Polar residues" evidence="1">
    <location>
        <begin position="26"/>
        <end position="43"/>
    </location>
</feature>
<dbReference type="Proteomes" id="UP000291289">
    <property type="component" value="Unassembled WGS sequence"/>
</dbReference>
<feature type="region of interest" description="Disordered" evidence="1">
    <location>
        <begin position="24"/>
        <end position="43"/>
    </location>
</feature>
<sequence length="171" mass="19578">MGFLDWIFGRRNSDDASLEQKEYQRNTDTSISHNAQSSDKSYSRTYVVSNNENPNPHTVHLNMDDYPVELTQEEAQLLEQGQILQAIKLVRERLDTDLATAKFAVDAYKDGETDINREPTPKRADEVELTSEEIRLIRSGETVQAIKLVHERAGLTLVNAKRIVDQYRQSI</sequence>
<dbReference type="RefSeq" id="WP_131282922.1">
    <property type="nucleotide sequence ID" value="NZ_RXLP01000001.1"/>
</dbReference>